<evidence type="ECO:0000313" key="3">
    <source>
        <dbReference type="Proteomes" id="UP000593575"/>
    </source>
</evidence>
<proteinExistence type="predicted"/>
<dbReference type="EMBL" id="JABFAE010000004">
    <property type="protein sequence ID" value="MBA0826189.1"/>
    <property type="molecule type" value="Genomic_DNA"/>
</dbReference>
<feature type="transmembrane region" description="Helical" evidence="1">
    <location>
        <begin position="105"/>
        <end position="125"/>
    </location>
</feature>
<evidence type="ECO:0000256" key="1">
    <source>
        <dbReference type="SAM" id="Phobius"/>
    </source>
</evidence>
<protein>
    <recommendedName>
        <fullName evidence="4">RNase H type-1 domain-containing protein</fullName>
    </recommendedName>
</protein>
<dbReference type="Proteomes" id="UP000593575">
    <property type="component" value="Unassembled WGS sequence"/>
</dbReference>
<keyword evidence="3" id="KW-1185">Reference proteome</keyword>
<sequence>MALCTYPWDNIMDPKTVEARGSLKVVSFAEELGFRDMCVKGDALTIIQKLKSSEEDRSSIRGPEGCGKDRFYKEEGDWRKRPFLKAKSRFEGEGCSMNSKAVEGFSSLLVSKYAIFLWIILTIYWS</sequence>
<keyword evidence="1" id="KW-1133">Transmembrane helix</keyword>
<gene>
    <name evidence="2" type="ORF">Goarm_011068</name>
</gene>
<comment type="caution">
    <text evidence="2">The sequence shown here is derived from an EMBL/GenBank/DDBJ whole genome shotgun (WGS) entry which is preliminary data.</text>
</comment>
<name>A0A7J9IVP1_9ROSI</name>
<accession>A0A7J9IVP1</accession>
<reference evidence="2 3" key="1">
    <citation type="journal article" date="2019" name="Genome Biol. Evol.">
        <title>Insights into the evolution of the New World diploid cottons (Gossypium, subgenus Houzingenia) based on genome sequencing.</title>
        <authorList>
            <person name="Grover C.E."/>
            <person name="Arick M.A. 2nd"/>
            <person name="Thrash A."/>
            <person name="Conover J.L."/>
            <person name="Sanders W.S."/>
            <person name="Peterson D.G."/>
            <person name="Frelichowski J.E."/>
            <person name="Scheffler J.A."/>
            <person name="Scheffler B.E."/>
            <person name="Wendel J.F."/>
        </authorList>
    </citation>
    <scope>NUCLEOTIDE SEQUENCE [LARGE SCALE GENOMIC DNA]</scope>
    <source>
        <strain evidence="2">6</strain>
        <tissue evidence="2">Leaf</tissue>
    </source>
</reference>
<keyword evidence="1" id="KW-0812">Transmembrane</keyword>
<organism evidence="2 3">
    <name type="scientific">Gossypium armourianum</name>
    <dbReference type="NCBI Taxonomy" id="34283"/>
    <lineage>
        <taxon>Eukaryota</taxon>
        <taxon>Viridiplantae</taxon>
        <taxon>Streptophyta</taxon>
        <taxon>Embryophyta</taxon>
        <taxon>Tracheophyta</taxon>
        <taxon>Spermatophyta</taxon>
        <taxon>Magnoliopsida</taxon>
        <taxon>eudicotyledons</taxon>
        <taxon>Gunneridae</taxon>
        <taxon>Pentapetalae</taxon>
        <taxon>rosids</taxon>
        <taxon>malvids</taxon>
        <taxon>Malvales</taxon>
        <taxon>Malvaceae</taxon>
        <taxon>Malvoideae</taxon>
        <taxon>Gossypium</taxon>
    </lineage>
</organism>
<evidence type="ECO:0000313" key="2">
    <source>
        <dbReference type="EMBL" id="MBA0826189.1"/>
    </source>
</evidence>
<keyword evidence="1" id="KW-0472">Membrane</keyword>
<evidence type="ECO:0008006" key="4">
    <source>
        <dbReference type="Google" id="ProtNLM"/>
    </source>
</evidence>
<dbReference type="AlphaFoldDB" id="A0A7J9IVP1"/>